<keyword evidence="4" id="KW-1185">Reference proteome</keyword>
<dbReference type="SUPFAM" id="SSF53271">
    <property type="entry name" value="PRTase-like"/>
    <property type="match status" value="1"/>
</dbReference>
<dbReference type="Proteomes" id="UP000254209">
    <property type="component" value="Unassembled WGS sequence"/>
</dbReference>
<dbReference type="InterPro" id="IPR029057">
    <property type="entry name" value="PRTase-like"/>
</dbReference>
<dbReference type="InterPro" id="IPR000836">
    <property type="entry name" value="PRTase_dom"/>
</dbReference>
<sequence>MCHNLTEQSLCSGCLHDLAAIYPSSQQQIRTPEAAWAHEWASANYVPPLPSALHAWKHGGKTQFSHLFQQIMLNNPPIWLREFEPDCVLAMPLSATRRNERGFNQCDELVDALHQHYGWRILPHHAVQRQHKAAQSTLNRAERLKNIQNSFTIHADVRDCNLLIIDDICTTGATLAELTRSLKAAGAAQIAMWVVARKM</sequence>
<dbReference type="AlphaFoldDB" id="A0A376BL36"/>
<dbReference type="PANTHER" id="PTHR47505:SF1">
    <property type="entry name" value="DNA UTILIZATION PROTEIN YHGH"/>
    <property type="match status" value="1"/>
</dbReference>
<dbReference type="InterPro" id="IPR051910">
    <property type="entry name" value="ComF/GntX_DNA_util-trans"/>
</dbReference>
<organism evidence="3 4">
    <name type="scientific">Alysiella crassa</name>
    <dbReference type="NCBI Taxonomy" id="153491"/>
    <lineage>
        <taxon>Bacteria</taxon>
        <taxon>Pseudomonadati</taxon>
        <taxon>Pseudomonadota</taxon>
        <taxon>Betaproteobacteria</taxon>
        <taxon>Neisseriales</taxon>
        <taxon>Neisseriaceae</taxon>
        <taxon>Alysiella</taxon>
    </lineage>
</organism>
<evidence type="ECO:0000313" key="4">
    <source>
        <dbReference type="Proteomes" id="UP000254209"/>
    </source>
</evidence>
<dbReference type="PANTHER" id="PTHR47505">
    <property type="entry name" value="DNA UTILIZATION PROTEIN YHGH"/>
    <property type="match status" value="1"/>
</dbReference>
<dbReference type="Pfam" id="PF00156">
    <property type="entry name" value="Pribosyltran"/>
    <property type="match status" value="1"/>
</dbReference>
<name>A0A376BL36_9NEIS</name>
<accession>A0A376BL36</accession>
<feature type="domain" description="Phosphoribosyltransferase" evidence="2">
    <location>
        <begin position="145"/>
        <end position="198"/>
    </location>
</feature>
<dbReference type="Gene3D" id="3.40.50.2020">
    <property type="match status" value="1"/>
</dbReference>
<gene>
    <name evidence="3" type="ORF">NCTC10283_00468</name>
</gene>
<comment type="similarity">
    <text evidence="1">Belongs to the ComF/GntX family.</text>
</comment>
<reference evidence="3 4" key="1">
    <citation type="submission" date="2018-06" db="EMBL/GenBank/DDBJ databases">
        <authorList>
            <consortium name="Pathogen Informatics"/>
            <person name="Doyle S."/>
        </authorList>
    </citation>
    <scope>NUCLEOTIDE SEQUENCE [LARGE SCALE GENOMIC DNA]</scope>
    <source>
        <strain evidence="3 4">NCTC10283</strain>
    </source>
</reference>
<proteinExistence type="inferred from homology"/>
<dbReference type="CDD" id="cd06223">
    <property type="entry name" value="PRTases_typeI"/>
    <property type="match status" value="1"/>
</dbReference>
<dbReference type="STRING" id="1120980.GCA_000745955_02270"/>
<evidence type="ECO:0000256" key="1">
    <source>
        <dbReference type="ARBA" id="ARBA00008007"/>
    </source>
</evidence>
<dbReference type="EMBL" id="UFSO01000002">
    <property type="protein sequence ID" value="SSY70380.1"/>
    <property type="molecule type" value="Genomic_DNA"/>
</dbReference>
<protein>
    <submittedName>
        <fullName evidence="3">DNA utilization protein GntX</fullName>
    </submittedName>
</protein>
<evidence type="ECO:0000313" key="3">
    <source>
        <dbReference type="EMBL" id="SSY70380.1"/>
    </source>
</evidence>
<evidence type="ECO:0000259" key="2">
    <source>
        <dbReference type="Pfam" id="PF00156"/>
    </source>
</evidence>